<keyword evidence="1" id="KW-0325">Glycoprotein</keyword>
<dbReference type="PANTHER" id="PTHR11559">
    <property type="entry name" value="CARBOXYLESTERASE"/>
    <property type="match status" value="1"/>
</dbReference>
<dbReference type="InterPro" id="IPR050309">
    <property type="entry name" value="Type-B_Carboxylest/Lipase"/>
</dbReference>
<dbReference type="InterPro" id="IPR002018">
    <property type="entry name" value="CarbesteraseB"/>
</dbReference>
<evidence type="ECO:0000256" key="1">
    <source>
        <dbReference type="ARBA" id="ARBA00023180"/>
    </source>
</evidence>
<dbReference type="Gene3D" id="3.40.50.1820">
    <property type="entry name" value="alpha/beta hydrolase"/>
    <property type="match status" value="1"/>
</dbReference>
<gene>
    <name evidence="3" type="ORF">O3M35_011152</name>
</gene>
<dbReference type="Proteomes" id="UP001461498">
    <property type="component" value="Unassembled WGS sequence"/>
</dbReference>
<accession>A0AAW1CU24</accession>
<proteinExistence type="predicted"/>
<protein>
    <recommendedName>
        <fullName evidence="2">Carboxylesterase type B domain-containing protein</fullName>
    </recommendedName>
</protein>
<name>A0AAW1CU24_9HEMI</name>
<feature type="domain" description="Carboxylesterase type B" evidence="2">
    <location>
        <begin position="11"/>
        <end position="530"/>
    </location>
</feature>
<evidence type="ECO:0000259" key="2">
    <source>
        <dbReference type="Pfam" id="PF00135"/>
    </source>
</evidence>
<keyword evidence="4" id="KW-1185">Reference proteome</keyword>
<reference evidence="3 4" key="1">
    <citation type="submission" date="2022-12" db="EMBL/GenBank/DDBJ databases">
        <title>Chromosome-level genome assembly of true bugs.</title>
        <authorList>
            <person name="Ma L."/>
            <person name="Li H."/>
        </authorList>
    </citation>
    <scope>NUCLEOTIDE SEQUENCE [LARGE SCALE GENOMIC DNA]</scope>
    <source>
        <strain evidence="3">Lab_2022b</strain>
    </source>
</reference>
<evidence type="ECO:0000313" key="3">
    <source>
        <dbReference type="EMBL" id="KAK9502363.1"/>
    </source>
</evidence>
<sequence length="541" mass="61811">MLFTSYCTGVIVNTKYGKIKGYPFITRDQRTVYSFSGIRYAKPPVRSLRFMAPEPPEIDQNIRDVNYSTPCLQYTDRYQSAAIIGEEDCLQLTVYTPSLKKFSRLYPVLVYFHGGVFVEGSGQMEHGAHYMMDHDIVVVQVEYRLGVFGFYTMENELLPGNMGLKDQLLALKWVQENIVLFKGNPNKVTLIGDSAGSASVNYHMISPKSRGLFHGAISESGVATAPWAYHRTKLPQAIALITARLLNCTKKGSSNRTETLLCLQKKNAKDILAVFQRNALPTFDGNPMLLFLPVIDNYIADPFIPDNPLHLESAPVPWLIGCNNLDGFVASQYFELIYQTWNKIYVTLNSLFNKLSPLILLYANSGKKIQVSNKVKEFYFRKGLISERSFANLTNMFSDRHFFFPLMESINLHKGPNFVYNYEFNNTDSYQELSLGKRLLTGAVHGDETIVLWNVTHFFRHELDSTAVKVSKQLVQLFVDFATYGTPTRPGTSSFEWPQWNDETQPYLNIDTEGNFNVEHGYYPKRVQFWTQLRQFSPDIL</sequence>
<evidence type="ECO:0000313" key="4">
    <source>
        <dbReference type="Proteomes" id="UP001461498"/>
    </source>
</evidence>
<comment type="caution">
    <text evidence="3">The sequence shown here is derived from an EMBL/GenBank/DDBJ whole genome shotgun (WGS) entry which is preliminary data.</text>
</comment>
<organism evidence="3 4">
    <name type="scientific">Rhynocoris fuscipes</name>
    <dbReference type="NCBI Taxonomy" id="488301"/>
    <lineage>
        <taxon>Eukaryota</taxon>
        <taxon>Metazoa</taxon>
        <taxon>Ecdysozoa</taxon>
        <taxon>Arthropoda</taxon>
        <taxon>Hexapoda</taxon>
        <taxon>Insecta</taxon>
        <taxon>Pterygota</taxon>
        <taxon>Neoptera</taxon>
        <taxon>Paraneoptera</taxon>
        <taxon>Hemiptera</taxon>
        <taxon>Heteroptera</taxon>
        <taxon>Panheteroptera</taxon>
        <taxon>Cimicomorpha</taxon>
        <taxon>Reduviidae</taxon>
        <taxon>Harpactorinae</taxon>
        <taxon>Harpactorini</taxon>
        <taxon>Rhynocoris</taxon>
    </lineage>
</organism>
<dbReference type="SUPFAM" id="SSF53474">
    <property type="entry name" value="alpha/beta-Hydrolases"/>
    <property type="match status" value="1"/>
</dbReference>
<dbReference type="InterPro" id="IPR029058">
    <property type="entry name" value="AB_hydrolase_fold"/>
</dbReference>
<dbReference type="AlphaFoldDB" id="A0AAW1CU24"/>
<dbReference type="EMBL" id="JAPXFL010000008">
    <property type="protein sequence ID" value="KAK9502363.1"/>
    <property type="molecule type" value="Genomic_DNA"/>
</dbReference>
<dbReference type="Pfam" id="PF00135">
    <property type="entry name" value="COesterase"/>
    <property type="match status" value="1"/>
</dbReference>